<reference evidence="2" key="1">
    <citation type="journal article" date="2005" name="Nature">
        <title>The map-based sequence of the rice genome.</title>
        <authorList>
            <consortium name="International rice genome sequencing project (IRGSP)"/>
            <person name="Matsumoto T."/>
            <person name="Wu J."/>
            <person name="Kanamori H."/>
            <person name="Katayose Y."/>
            <person name="Fujisawa M."/>
            <person name="Namiki N."/>
            <person name="Mizuno H."/>
            <person name="Yamamoto K."/>
            <person name="Antonio B.A."/>
            <person name="Baba T."/>
            <person name="Sakata K."/>
            <person name="Nagamura Y."/>
            <person name="Aoki H."/>
            <person name="Arikawa K."/>
            <person name="Arita K."/>
            <person name="Bito T."/>
            <person name="Chiden Y."/>
            <person name="Fujitsuka N."/>
            <person name="Fukunaka R."/>
            <person name="Hamada M."/>
            <person name="Harada C."/>
            <person name="Hayashi A."/>
            <person name="Hijishita S."/>
            <person name="Honda M."/>
            <person name="Hosokawa S."/>
            <person name="Ichikawa Y."/>
            <person name="Idonuma A."/>
            <person name="Iijima M."/>
            <person name="Ikeda M."/>
            <person name="Ikeno M."/>
            <person name="Ito K."/>
            <person name="Ito S."/>
            <person name="Ito T."/>
            <person name="Ito Y."/>
            <person name="Ito Y."/>
            <person name="Iwabuchi A."/>
            <person name="Kamiya K."/>
            <person name="Karasawa W."/>
            <person name="Kurita K."/>
            <person name="Katagiri S."/>
            <person name="Kikuta A."/>
            <person name="Kobayashi H."/>
            <person name="Kobayashi N."/>
            <person name="Machita K."/>
            <person name="Maehara T."/>
            <person name="Masukawa M."/>
            <person name="Mizubayashi T."/>
            <person name="Mukai Y."/>
            <person name="Nagasaki H."/>
            <person name="Nagata Y."/>
            <person name="Naito S."/>
            <person name="Nakashima M."/>
            <person name="Nakama Y."/>
            <person name="Nakamichi Y."/>
            <person name="Nakamura M."/>
            <person name="Meguro A."/>
            <person name="Negishi M."/>
            <person name="Ohta I."/>
            <person name="Ohta T."/>
            <person name="Okamoto M."/>
            <person name="Ono N."/>
            <person name="Saji S."/>
            <person name="Sakaguchi M."/>
            <person name="Sakai K."/>
            <person name="Shibata M."/>
            <person name="Shimokawa T."/>
            <person name="Song J."/>
            <person name="Takazaki Y."/>
            <person name="Terasawa K."/>
            <person name="Tsugane M."/>
            <person name="Tsuji K."/>
            <person name="Ueda S."/>
            <person name="Waki K."/>
            <person name="Yamagata H."/>
            <person name="Yamamoto M."/>
            <person name="Yamamoto S."/>
            <person name="Yamane H."/>
            <person name="Yoshiki S."/>
            <person name="Yoshihara R."/>
            <person name="Yukawa K."/>
            <person name="Zhong H."/>
            <person name="Yano M."/>
            <person name="Yuan Q."/>
            <person name="Ouyang S."/>
            <person name="Liu J."/>
            <person name="Jones K.M."/>
            <person name="Gansberger K."/>
            <person name="Moffat K."/>
            <person name="Hill J."/>
            <person name="Bera J."/>
            <person name="Fadrosh D."/>
            <person name="Jin S."/>
            <person name="Johri S."/>
            <person name="Kim M."/>
            <person name="Overton L."/>
            <person name="Reardon M."/>
            <person name="Tsitrin T."/>
            <person name="Vuong H."/>
            <person name="Weaver B."/>
            <person name="Ciecko A."/>
            <person name="Tallon L."/>
            <person name="Jackson J."/>
            <person name="Pai G."/>
            <person name="Aken S.V."/>
            <person name="Utterback T."/>
            <person name="Reidmuller S."/>
            <person name="Feldblyum T."/>
            <person name="Hsiao J."/>
            <person name="Zismann V."/>
            <person name="Iobst S."/>
            <person name="de Vazeille A.R."/>
            <person name="Buell C.R."/>
            <person name="Ying K."/>
            <person name="Li Y."/>
            <person name="Lu T."/>
            <person name="Huang Y."/>
            <person name="Zhao Q."/>
            <person name="Feng Q."/>
            <person name="Zhang L."/>
            <person name="Zhu J."/>
            <person name="Weng Q."/>
            <person name="Mu J."/>
            <person name="Lu Y."/>
            <person name="Fan D."/>
            <person name="Liu Y."/>
            <person name="Guan J."/>
            <person name="Zhang Y."/>
            <person name="Yu S."/>
            <person name="Liu X."/>
            <person name="Zhang Y."/>
            <person name="Hong G."/>
            <person name="Han B."/>
            <person name="Choisne N."/>
            <person name="Demange N."/>
            <person name="Orjeda G."/>
            <person name="Samain S."/>
            <person name="Cattolico L."/>
            <person name="Pelletier E."/>
            <person name="Couloux A."/>
            <person name="Segurens B."/>
            <person name="Wincker P."/>
            <person name="D'Hont A."/>
            <person name="Scarpelli C."/>
            <person name="Weissenbach J."/>
            <person name="Salanoubat M."/>
            <person name="Quetier F."/>
            <person name="Yu Y."/>
            <person name="Kim H.R."/>
            <person name="Rambo T."/>
            <person name="Currie J."/>
            <person name="Collura K."/>
            <person name="Luo M."/>
            <person name="Yang T."/>
            <person name="Ammiraju J.S.S."/>
            <person name="Engler F."/>
            <person name="Soderlund C."/>
            <person name="Wing R.A."/>
            <person name="Palmer L.E."/>
            <person name="de la Bastide M."/>
            <person name="Spiegel L."/>
            <person name="Nascimento L."/>
            <person name="Zutavern T."/>
            <person name="O'Shaughnessy A."/>
            <person name="Dike S."/>
            <person name="Dedhia N."/>
            <person name="Preston R."/>
            <person name="Balija V."/>
            <person name="McCombie W.R."/>
            <person name="Chow T."/>
            <person name="Chen H."/>
            <person name="Chung M."/>
            <person name="Chen C."/>
            <person name="Shaw J."/>
            <person name="Wu H."/>
            <person name="Hsiao K."/>
            <person name="Chao Y."/>
            <person name="Chu M."/>
            <person name="Cheng C."/>
            <person name="Hour A."/>
            <person name="Lee P."/>
            <person name="Lin S."/>
            <person name="Lin Y."/>
            <person name="Liou J."/>
            <person name="Liu S."/>
            <person name="Hsing Y."/>
            <person name="Raghuvanshi S."/>
            <person name="Mohanty A."/>
            <person name="Bharti A.K."/>
            <person name="Gaur A."/>
            <person name="Gupta V."/>
            <person name="Kumar D."/>
            <person name="Ravi V."/>
            <person name="Vij S."/>
            <person name="Kapur A."/>
            <person name="Khurana P."/>
            <person name="Khurana P."/>
            <person name="Khurana J.P."/>
            <person name="Tyagi A.K."/>
            <person name="Gaikwad K."/>
            <person name="Singh A."/>
            <person name="Dalal V."/>
            <person name="Srivastava S."/>
            <person name="Dixit A."/>
            <person name="Pal A.K."/>
            <person name="Ghazi I.A."/>
            <person name="Yadav M."/>
            <person name="Pandit A."/>
            <person name="Bhargava A."/>
            <person name="Sureshbabu K."/>
            <person name="Batra K."/>
            <person name="Sharma T.R."/>
            <person name="Mohapatra T."/>
            <person name="Singh N.K."/>
            <person name="Messing J."/>
            <person name="Nelson A.B."/>
            <person name="Fuks G."/>
            <person name="Kavchok S."/>
            <person name="Keizer G."/>
            <person name="Linton E."/>
            <person name="Llaca V."/>
            <person name="Song R."/>
            <person name="Tanyolac B."/>
            <person name="Young S."/>
            <person name="Ho-Il K."/>
            <person name="Hahn J.H."/>
            <person name="Sangsakoo G."/>
            <person name="Vanavichit A."/>
            <person name="de Mattos Luiz.A.T."/>
            <person name="Zimmer P.D."/>
            <person name="Malone G."/>
            <person name="Dellagostin O."/>
            <person name="de Oliveira A.C."/>
            <person name="Bevan M."/>
            <person name="Bancroft I."/>
            <person name="Minx P."/>
            <person name="Cordum H."/>
            <person name="Wilson R."/>
            <person name="Cheng Z."/>
            <person name="Jin W."/>
            <person name="Jiang J."/>
            <person name="Leong S.A."/>
            <person name="Iwama H."/>
            <person name="Gojobori T."/>
            <person name="Itoh T."/>
            <person name="Niimura Y."/>
            <person name="Fujii Y."/>
            <person name="Habara T."/>
            <person name="Sakai H."/>
            <person name="Sato Y."/>
            <person name="Wilson G."/>
            <person name="Kumar K."/>
            <person name="McCouch S."/>
            <person name="Juretic N."/>
            <person name="Hoen D."/>
            <person name="Wright S."/>
            <person name="Bruskiewich R."/>
            <person name="Bureau T."/>
            <person name="Miyao A."/>
            <person name="Hirochika H."/>
            <person name="Nishikawa T."/>
            <person name="Kadowaki K."/>
            <person name="Sugiura M."/>
            <person name="Burr B."/>
            <person name="Sasaki T."/>
        </authorList>
    </citation>
    <scope>NUCLEOTIDE SEQUENCE [LARGE SCALE GENOMIC DNA]</scope>
    <source>
        <strain evidence="2">cv. Nipponbare</strain>
    </source>
</reference>
<dbReference type="Proteomes" id="UP000000763">
    <property type="component" value="Chromosome 9"/>
</dbReference>
<name>Q6K4A1_ORYSJ</name>
<dbReference type="AlphaFoldDB" id="Q6K4A1"/>
<sequence length="210" mass="23477">MAGSAAYRRAGGCRRRTPARSVRARCWSTRELGDVRRDRARKGKEVTWDITEEVVASKGEHPEVESDEADASIQDRILILSQPHAATDKNGRCRVKEQRELGVRADGHGLSRQSGMVLSSEWIDAEQGHGHWRQALTWRGRWRMRPSTTSSSVGRGWRRTRPLATSSDVAWTVEDVTVVDELRRGVWMTEDSATAAELRCGVDGGGCSHR</sequence>
<evidence type="ECO:0000313" key="2">
    <source>
        <dbReference type="Proteomes" id="UP000000763"/>
    </source>
</evidence>
<evidence type="ECO:0000313" key="1">
    <source>
        <dbReference type="EMBL" id="BAD22268.1"/>
    </source>
</evidence>
<protein>
    <submittedName>
        <fullName evidence="1">Uncharacterized protein</fullName>
    </submittedName>
</protein>
<reference evidence="2" key="2">
    <citation type="journal article" date="2008" name="Nucleic Acids Res.">
        <title>The rice annotation project database (RAP-DB): 2008 update.</title>
        <authorList>
            <consortium name="The rice annotation project (RAP)"/>
        </authorList>
    </citation>
    <scope>GENOME REANNOTATION</scope>
    <source>
        <strain evidence="2">cv. Nipponbare</strain>
    </source>
</reference>
<proteinExistence type="predicted"/>
<dbReference type="EMBL" id="AP005574">
    <property type="protein sequence ID" value="BAD22268.1"/>
    <property type="molecule type" value="Genomic_DNA"/>
</dbReference>
<accession>Q6K4A1</accession>
<gene>
    <name evidence="1" type="primary">OJ1595_D08.18</name>
</gene>
<organism evidence="1 2">
    <name type="scientific">Oryza sativa subsp. japonica</name>
    <name type="common">Rice</name>
    <dbReference type="NCBI Taxonomy" id="39947"/>
    <lineage>
        <taxon>Eukaryota</taxon>
        <taxon>Viridiplantae</taxon>
        <taxon>Streptophyta</taxon>
        <taxon>Embryophyta</taxon>
        <taxon>Tracheophyta</taxon>
        <taxon>Spermatophyta</taxon>
        <taxon>Magnoliopsida</taxon>
        <taxon>Liliopsida</taxon>
        <taxon>Poales</taxon>
        <taxon>Poaceae</taxon>
        <taxon>BOP clade</taxon>
        <taxon>Oryzoideae</taxon>
        <taxon>Oryzeae</taxon>
        <taxon>Oryzinae</taxon>
        <taxon>Oryza</taxon>
        <taxon>Oryza sativa</taxon>
    </lineage>
</organism>